<protein>
    <submittedName>
        <fullName evidence="2">Uncharacterized protein</fullName>
    </submittedName>
</protein>
<evidence type="ECO:0000313" key="2">
    <source>
        <dbReference type="EMBL" id="MDQ0439669.1"/>
    </source>
</evidence>
<dbReference type="EMBL" id="JAUSVO010000006">
    <property type="protein sequence ID" value="MDQ0439669.1"/>
    <property type="molecule type" value="Genomic_DNA"/>
</dbReference>
<dbReference type="RefSeq" id="WP_266350562.1">
    <property type="nucleotide sequence ID" value="NZ_JAPKNG010000006.1"/>
</dbReference>
<organism evidence="2 3">
    <name type="scientific">Kaistia dalseonensis</name>
    <dbReference type="NCBI Taxonomy" id="410840"/>
    <lineage>
        <taxon>Bacteria</taxon>
        <taxon>Pseudomonadati</taxon>
        <taxon>Pseudomonadota</taxon>
        <taxon>Alphaproteobacteria</taxon>
        <taxon>Hyphomicrobiales</taxon>
        <taxon>Kaistiaceae</taxon>
        <taxon>Kaistia</taxon>
    </lineage>
</organism>
<reference evidence="2 3" key="1">
    <citation type="submission" date="2023-07" db="EMBL/GenBank/DDBJ databases">
        <title>Genomic Encyclopedia of Type Strains, Phase IV (KMG-IV): sequencing the most valuable type-strain genomes for metagenomic binning, comparative biology and taxonomic classification.</title>
        <authorList>
            <person name="Goeker M."/>
        </authorList>
    </citation>
    <scope>NUCLEOTIDE SEQUENCE [LARGE SCALE GENOMIC DNA]</scope>
    <source>
        <strain evidence="2 3">B6-8</strain>
    </source>
</reference>
<feature type="chain" id="PRO_5045490709" evidence="1">
    <location>
        <begin position="23"/>
        <end position="125"/>
    </location>
</feature>
<keyword evidence="3" id="KW-1185">Reference proteome</keyword>
<sequence length="125" mass="13454">MWSRWALLAAGALCLAPSLAFGQIYVGNSHPAPEIEAAIASALERELHLPAGFEISIDKKSLARNGHGYCGSVSPGKGQPFQPFHVIVDPDGKTSLLMLPDERKQGDMLSAEDTKKMLTNFGCME</sequence>
<gene>
    <name evidence="2" type="ORF">QO014_004075</name>
</gene>
<evidence type="ECO:0000313" key="3">
    <source>
        <dbReference type="Proteomes" id="UP001241603"/>
    </source>
</evidence>
<comment type="caution">
    <text evidence="2">The sequence shown here is derived from an EMBL/GenBank/DDBJ whole genome shotgun (WGS) entry which is preliminary data.</text>
</comment>
<feature type="signal peptide" evidence="1">
    <location>
        <begin position="1"/>
        <end position="22"/>
    </location>
</feature>
<name>A0ABU0HBI6_9HYPH</name>
<evidence type="ECO:0000256" key="1">
    <source>
        <dbReference type="SAM" id="SignalP"/>
    </source>
</evidence>
<proteinExistence type="predicted"/>
<dbReference type="Proteomes" id="UP001241603">
    <property type="component" value="Unassembled WGS sequence"/>
</dbReference>
<keyword evidence="1" id="KW-0732">Signal</keyword>
<accession>A0ABU0HBI6</accession>